<sequence>MKPVALMERAITNSSKPGDIVLDPFGGSGTTLMAAEHSKRRCRMIELDPKYIDTIIKRWQSYTKRQAVHAKTSQTFDELCACHIEM</sequence>
<dbReference type="EC" id="2.1.1.72" evidence="1"/>
<dbReference type="GO" id="GO:0003677">
    <property type="term" value="F:DNA binding"/>
    <property type="evidence" value="ECO:0007669"/>
    <property type="project" value="InterPro"/>
</dbReference>
<gene>
    <name evidence="6" type="ORF">P618_200472</name>
</gene>
<evidence type="ECO:0000256" key="2">
    <source>
        <dbReference type="ARBA" id="ARBA00022603"/>
    </source>
</evidence>
<dbReference type="GO" id="GO:0008170">
    <property type="term" value="F:N-methyltransferase activity"/>
    <property type="evidence" value="ECO:0007669"/>
    <property type="project" value="InterPro"/>
</dbReference>
<organism evidence="6 7">
    <name type="scientific">Holospora obtusa F1</name>
    <dbReference type="NCBI Taxonomy" id="1399147"/>
    <lineage>
        <taxon>Bacteria</taxon>
        <taxon>Pseudomonadati</taxon>
        <taxon>Pseudomonadota</taxon>
        <taxon>Alphaproteobacteria</taxon>
        <taxon>Holosporales</taxon>
        <taxon>Holosporaceae</taxon>
        <taxon>Holospora</taxon>
    </lineage>
</organism>
<comment type="caution">
    <text evidence="6">The sequence shown here is derived from an EMBL/GenBank/DDBJ whole genome shotgun (WGS) entry which is preliminary data.</text>
</comment>
<dbReference type="Proteomes" id="UP000019112">
    <property type="component" value="Unassembled WGS sequence"/>
</dbReference>
<keyword evidence="2 6" id="KW-0489">Methyltransferase</keyword>
<dbReference type="InterPro" id="IPR029063">
    <property type="entry name" value="SAM-dependent_MTases_sf"/>
</dbReference>
<proteinExistence type="predicted"/>
<comment type="catalytic activity">
    <reaction evidence="4">
        <text>a 2'-deoxyadenosine in DNA + S-adenosyl-L-methionine = an N(6)-methyl-2'-deoxyadenosine in DNA + S-adenosyl-L-homocysteine + H(+)</text>
        <dbReference type="Rhea" id="RHEA:15197"/>
        <dbReference type="Rhea" id="RHEA-COMP:12418"/>
        <dbReference type="Rhea" id="RHEA-COMP:12419"/>
        <dbReference type="ChEBI" id="CHEBI:15378"/>
        <dbReference type="ChEBI" id="CHEBI:57856"/>
        <dbReference type="ChEBI" id="CHEBI:59789"/>
        <dbReference type="ChEBI" id="CHEBI:90615"/>
        <dbReference type="ChEBI" id="CHEBI:90616"/>
        <dbReference type="EC" id="2.1.1.72"/>
    </reaction>
</comment>
<evidence type="ECO:0000313" key="6">
    <source>
        <dbReference type="EMBL" id="ETZ07408.1"/>
    </source>
</evidence>
<dbReference type="Pfam" id="PF01555">
    <property type="entry name" value="N6_N4_Mtase"/>
    <property type="match status" value="1"/>
</dbReference>
<accession>W6TE50</accession>
<dbReference type="AlphaFoldDB" id="W6TE50"/>
<protein>
    <recommendedName>
        <fullName evidence="1">site-specific DNA-methyltransferase (adenine-specific)</fullName>
        <ecNumber evidence="1">2.1.1.72</ecNumber>
    </recommendedName>
</protein>
<dbReference type="GO" id="GO:0009007">
    <property type="term" value="F:site-specific DNA-methyltransferase (adenine-specific) activity"/>
    <property type="evidence" value="ECO:0007669"/>
    <property type="project" value="UniProtKB-EC"/>
</dbReference>
<dbReference type="GO" id="GO:0032259">
    <property type="term" value="P:methylation"/>
    <property type="evidence" value="ECO:0007669"/>
    <property type="project" value="UniProtKB-KW"/>
</dbReference>
<dbReference type="InterPro" id="IPR001091">
    <property type="entry name" value="RM_Methyltransferase"/>
</dbReference>
<evidence type="ECO:0000256" key="3">
    <source>
        <dbReference type="ARBA" id="ARBA00022679"/>
    </source>
</evidence>
<dbReference type="Gene3D" id="3.40.50.150">
    <property type="entry name" value="Vaccinia Virus protein VP39"/>
    <property type="match status" value="1"/>
</dbReference>
<dbReference type="PRINTS" id="PR00508">
    <property type="entry name" value="S21N4MTFRASE"/>
</dbReference>
<dbReference type="eggNOG" id="COG0863">
    <property type="taxonomic scope" value="Bacteria"/>
</dbReference>
<evidence type="ECO:0000256" key="4">
    <source>
        <dbReference type="ARBA" id="ARBA00047942"/>
    </source>
</evidence>
<dbReference type="InterPro" id="IPR002941">
    <property type="entry name" value="DNA_methylase_N4/N6"/>
</dbReference>
<dbReference type="EMBL" id="AWTR02000048">
    <property type="protein sequence ID" value="ETZ07408.1"/>
    <property type="molecule type" value="Genomic_DNA"/>
</dbReference>
<evidence type="ECO:0000259" key="5">
    <source>
        <dbReference type="Pfam" id="PF01555"/>
    </source>
</evidence>
<keyword evidence="3" id="KW-0808">Transferase</keyword>
<evidence type="ECO:0000256" key="1">
    <source>
        <dbReference type="ARBA" id="ARBA00011900"/>
    </source>
</evidence>
<dbReference type="SUPFAM" id="SSF53335">
    <property type="entry name" value="S-adenosyl-L-methionine-dependent methyltransferases"/>
    <property type="match status" value="1"/>
</dbReference>
<dbReference type="STRING" id="1399147.P618_200472"/>
<name>W6TE50_HOLOB</name>
<feature type="domain" description="DNA methylase N-4/N-6" evidence="5">
    <location>
        <begin position="2"/>
        <end position="56"/>
    </location>
</feature>
<reference evidence="6 7" key="1">
    <citation type="journal article" date="2014" name="FEMS Microbiol. Lett.">
        <title>Draft genome sequences of three Holospora species (Holospora obtusa, Holospora undulata, and Holospora elegans), endonuclear symbiotic bacteria of the ciliate Paramecium caudatum.</title>
        <authorList>
            <person name="Dohra H."/>
            <person name="Tanaka K."/>
            <person name="Suzuki T."/>
            <person name="Fujishima M."/>
            <person name="Suzuki H."/>
        </authorList>
    </citation>
    <scope>NUCLEOTIDE SEQUENCE [LARGE SCALE GENOMIC DNA]</scope>
    <source>
        <strain evidence="6 7">F1</strain>
    </source>
</reference>
<keyword evidence="7" id="KW-1185">Reference proteome</keyword>
<evidence type="ECO:0000313" key="7">
    <source>
        <dbReference type="Proteomes" id="UP000019112"/>
    </source>
</evidence>